<evidence type="ECO:0000313" key="1">
    <source>
        <dbReference type="EMBL" id="OXU27996.1"/>
    </source>
</evidence>
<accession>A0A232FAY0</accession>
<sequence length="120" mass="14292">MPLYLLQKWNDFIIKIHKTRQLLNTEDNRLAYENYQIIQDRPIIFDEEKNIFNQNAVGYTSDDEEIFLRYRRSTKQVSVGQSPVSVSYAINYMEKEHKGWVKPVFSSIVYRLPVSKLNLC</sequence>
<protein>
    <submittedName>
        <fullName evidence="1">Uncharacterized protein</fullName>
    </submittedName>
</protein>
<dbReference type="Proteomes" id="UP000215335">
    <property type="component" value="Unassembled WGS sequence"/>
</dbReference>
<evidence type="ECO:0000313" key="2">
    <source>
        <dbReference type="Proteomes" id="UP000215335"/>
    </source>
</evidence>
<keyword evidence="2" id="KW-1185">Reference proteome</keyword>
<name>A0A232FAY0_9HYME</name>
<reference evidence="1 2" key="1">
    <citation type="journal article" date="2017" name="Curr. Biol.">
        <title>The Evolution of Venom by Co-option of Single-Copy Genes.</title>
        <authorList>
            <person name="Martinson E.O."/>
            <person name="Mrinalini"/>
            <person name="Kelkar Y.D."/>
            <person name="Chang C.H."/>
            <person name="Werren J.H."/>
        </authorList>
    </citation>
    <scope>NUCLEOTIDE SEQUENCE [LARGE SCALE GENOMIC DNA]</scope>
    <source>
        <strain evidence="1 2">Alberta</strain>
        <tissue evidence="1">Whole body</tissue>
    </source>
</reference>
<dbReference type="EMBL" id="NNAY01000497">
    <property type="protein sequence ID" value="OXU27996.1"/>
    <property type="molecule type" value="Genomic_DNA"/>
</dbReference>
<dbReference type="AlphaFoldDB" id="A0A232FAY0"/>
<gene>
    <name evidence="1" type="ORF">TSAR_001295</name>
</gene>
<organism evidence="1 2">
    <name type="scientific">Trichomalopsis sarcophagae</name>
    <dbReference type="NCBI Taxonomy" id="543379"/>
    <lineage>
        <taxon>Eukaryota</taxon>
        <taxon>Metazoa</taxon>
        <taxon>Ecdysozoa</taxon>
        <taxon>Arthropoda</taxon>
        <taxon>Hexapoda</taxon>
        <taxon>Insecta</taxon>
        <taxon>Pterygota</taxon>
        <taxon>Neoptera</taxon>
        <taxon>Endopterygota</taxon>
        <taxon>Hymenoptera</taxon>
        <taxon>Apocrita</taxon>
        <taxon>Proctotrupomorpha</taxon>
        <taxon>Chalcidoidea</taxon>
        <taxon>Pteromalidae</taxon>
        <taxon>Pteromalinae</taxon>
        <taxon>Trichomalopsis</taxon>
    </lineage>
</organism>
<proteinExistence type="predicted"/>
<comment type="caution">
    <text evidence="1">The sequence shown here is derived from an EMBL/GenBank/DDBJ whole genome shotgun (WGS) entry which is preliminary data.</text>
</comment>